<dbReference type="Gene3D" id="3.40.50.300">
    <property type="entry name" value="P-loop containing nucleotide triphosphate hydrolases"/>
    <property type="match status" value="1"/>
</dbReference>
<evidence type="ECO:0000256" key="5">
    <source>
        <dbReference type="ARBA" id="ARBA00022840"/>
    </source>
</evidence>
<keyword evidence="6" id="KW-0029">Amino-acid transport</keyword>
<dbReference type="HOGENOM" id="CLU_000604_1_2_4"/>
<dbReference type="InterPro" id="IPR052156">
    <property type="entry name" value="BCAA_Transport_ATP-bd_LivF"/>
</dbReference>
<evidence type="ECO:0000313" key="8">
    <source>
        <dbReference type="EMBL" id="CCJ54754.1"/>
    </source>
</evidence>
<dbReference type="CDD" id="cd03224">
    <property type="entry name" value="ABC_TM1139_LivF_branched"/>
    <property type="match status" value="1"/>
</dbReference>
<dbReference type="EMBL" id="HE965806">
    <property type="protein sequence ID" value="CCJ54754.1"/>
    <property type="molecule type" value="Genomic_DNA"/>
</dbReference>
<reference evidence="8 9" key="1">
    <citation type="journal article" date="2012" name="BMC Genomics">
        <title>Comparative genomics of the classical Bordetella subspecies: the evolution and exchange of virulence-associated diversity amongst closely related pathogens.</title>
        <authorList>
            <person name="Park J."/>
            <person name="Zhang Y."/>
            <person name="Buboltz A.M."/>
            <person name="Zhang X."/>
            <person name="Schuster S.C."/>
            <person name="Ahuja U."/>
            <person name="Liu M."/>
            <person name="Miller J.F."/>
            <person name="Sebaihia M."/>
            <person name="Bentley S.D."/>
            <person name="Parkhill J."/>
            <person name="Harvill E.T."/>
        </authorList>
    </citation>
    <scope>NUCLEOTIDE SEQUENCE [LARGE SCALE GENOMIC DNA]</scope>
    <source>
        <strain evidence="8 9">253</strain>
    </source>
</reference>
<evidence type="ECO:0000313" key="9">
    <source>
        <dbReference type="Proteomes" id="UP000007564"/>
    </source>
</evidence>
<organism evidence="8 9">
    <name type="scientific">Bordetella bronchiseptica 253</name>
    <dbReference type="NCBI Taxonomy" id="568707"/>
    <lineage>
        <taxon>Bacteria</taxon>
        <taxon>Pseudomonadati</taxon>
        <taxon>Pseudomonadota</taxon>
        <taxon>Betaproteobacteria</taxon>
        <taxon>Burkholderiales</taxon>
        <taxon>Alcaligenaceae</taxon>
        <taxon>Bordetella</taxon>
    </lineage>
</organism>
<dbReference type="PANTHER" id="PTHR43820">
    <property type="entry name" value="HIGH-AFFINITY BRANCHED-CHAIN AMINO ACID TRANSPORT ATP-BINDING PROTEIN LIVF"/>
    <property type="match status" value="1"/>
</dbReference>
<dbReference type="GO" id="GO:0016887">
    <property type="term" value="F:ATP hydrolysis activity"/>
    <property type="evidence" value="ECO:0007669"/>
    <property type="project" value="InterPro"/>
</dbReference>
<dbReference type="PANTHER" id="PTHR43820:SF4">
    <property type="entry name" value="HIGH-AFFINITY BRANCHED-CHAIN AMINO ACID TRANSPORT ATP-BINDING PROTEIN LIVF"/>
    <property type="match status" value="1"/>
</dbReference>
<dbReference type="InterPro" id="IPR027417">
    <property type="entry name" value="P-loop_NTPase"/>
</dbReference>
<keyword evidence="5 8" id="KW-0067">ATP-binding</keyword>
<comment type="similarity">
    <text evidence="1">Belongs to the ABC transporter superfamily.</text>
</comment>
<dbReference type="OrthoDB" id="8665447at2"/>
<keyword evidence="3" id="KW-0472">Membrane</keyword>
<evidence type="ECO:0000256" key="1">
    <source>
        <dbReference type="ARBA" id="ARBA00005417"/>
    </source>
</evidence>
<dbReference type="PROSITE" id="PS00211">
    <property type="entry name" value="ABC_TRANSPORTER_1"/>
    <property type="match status" value="1"/>
</dbReference>
<sequence length="239" mass="25327">MASENTLTVRKLSVSYGTVPAIIDVDLEVKGGSIVSLIGANGAGKSTLIKAITGLVKVAGGEIHYGGKPLANREPNVILGHGVALVPEGRRLFGSMTVRENLEMGAYRIDDARRRAELLATCLHYFPDLEAKLPSPANALSGGQQQMVAVARALMSAPSMLLLDEPTIGLAPAFVNVISKVVRDINQQGVSVLLVEQNAEVALRVSDYSYVLESGTVVKHGPAEVFLNDPDIKKAYLGL</sequence>
<proteinExistence type="inferred from homology"/>
<dbReference type="GO" id="GO:0015807">
    <property type="term" value="P:L-amino acid transport"/>
    <property type="evidence" value="ECO:0007669"/>
    <property type="project" value="TreeGrafter"/>
</dbReference>
<dbReference type="Proteomes" id="UP000007564">
    <property type="component" value="Chromosome"/>
</dbReference>
<name>A0A0C6P9K2_BORBO</name>
<keyword evidence="3" id="KW-1003">Cell membrane</keyword>
<dbReference type="PROSITE" id="PS50893">
    <property type="entry name" value="ABC_TRANSPORTER_2"/>
    <property type="match status" value="1"/>
</dbReference>
<evidence type="ECO:0000256" key="4">
    <source>
        <dbReference type="ARBA" id="ARBA00022741"/>
    </source>
</evidence>
<evidence type="ECO:0000259" key="7">
    <source>
        <dbReference type="PROSITE" id="PS50893"/>
    </source>
</evidence>
<dbReference type="GO" id="GO:0005524">
    <property type="term" value="F:ATP binding"/>
    <property type="evidence" value="ECO:0007669"/>
    <property type="project" value="UniProtKB-KW"/>
</dbReference>
<evidence type="ECO:0000256" key="2">
    <source>
        <dbReference type="ARBA" id="ARBA00022448"/>
    </source>
</evidence>
<dbReference type="SMART" id="SM00382">
    <property type="entry name" value="AAA"/>
    <property type="match status" value="1"/>
</dbReference>
<feature type="domain" description="ABC transporter" evidence="7">
    <location>
        <begin position="7"/>
        <end position="239"/>
    </location>
</feature>
<dbReference type="GO" id="GO:0015658">
    <property type="term" value="F:branched-chain amino acid transmembrane transporter activity"/>
    <property type="evidence" value="ECO:0007669"/>
    <property type="project" value="TreeGrafter"/>
</dbReference>
<dbReference type="RefSeq" id="WP_003807978.1">
    <property type="nucleotide sequence ID" value="NC_019382.1"/>
</dbReference>
<dbReference type="SUPFAM" id="SSF52540">
    <property type="entry name" value="P-loop containing nucleoside triphosphate hydrolases"/>
    <property type="match status" value="1"/>
</dbReference>
<dbReference type="Pfam" id="PF00005">
    <property type="entry name" value="ABC_tran"/>
    <property type="match status" value="1"/>
</dbReference>
<keyword evidence="2" id="KW-0813">Transport</keyword>
<dbReference type="InterPro" id="IPR003439">
    <property type="entry name" value="ABC_transporter-like_ATP-bd"/>
</dbReference>
<dbReference type="KEGG" id="bbh:BN112_2837"/>
<dbReference type="GeneID" id="93202346"/>
<dbReference type="InterPro" id="IPR017871">
    <property type="entry name" value="ABC_transporter-like_CS"/>
</dbReference>
<evidence type="ECO:0000256" key="6">
    <source>
        <dbReference type="ARBA" id="ARBA00022970"/>
    </source>
</evidence>
<dbReference type="AlphaFoldDB" id="A0A0C6P9K2"/>
<accession>A0A0C6P9K2</accession>
<dbReference type="InterPro" id="IPR003593">
    <property type="entry name" value="AAA+_ATPase"/>
</dbReference>
<keyword evidence="4" id="KW-0547">Nucleotide-binding</keyword>
<gene>
    <name evidence="8" type="ORF">BN112_2837</name>
</gene>
<protein>
    <submittedName>
        <fullName evidence="8">ABC transport system ATP-binding protein</fullName>
    </submittedName>
</protein>
<evidence type="ECO:0000256" key="3">
    <source>
        <dbReference type="ARBA" id="ARBA00022475"/>
    </source>
</evidence>